<dbReference type="Proteomes" id="UP001205560">
    <property type="component" value="Unassembled WGS sequence"/>
</dbReference>
<proteinExistence type="predicted"/>
<accession>A0ABT2A647</accession>
<protein>
    <submittedName>
        <fullName evidence="1">Uncharacterized protein</fullName>
    </submittedName>
</protein>
<comment type="caution">
    <text evidence="1">The sequence shown here is derived from an EMBL/GenBank/DDBJ whole genome shotgun (WGS) entry which is preliminary data.</text>
</comment>
<name>A0ABT2A647_9BURK</name>
<gene>
    <name evidence="1" type="ORF">NX782_10695</name>
</gene>
<dbReference type="RefSeq" id="WP_258845431.1">
    <property type="nucleotide sequence ID" value="NZ_JANUGX010000010.1"/>
</dbReference>
<sequence length="356" mass="38888">MKAKAHRTQVSTSQLELPLGRSGAAHDLAYYIGIGKVFAAYHKRWPTADATREEFRAARVKDVDGRRIERELRYPAPVLEADPEYQALRERCLLDGMPEGVTLEALDPRYRTVLSESGITGLFASIALPVRAGPEAVRYATGLPAHAADELTLRVGQGIAVRALAAAGFDAQDPRVLARSFSVRVQANDELKSVIERIGIHRPTLDARLADHYLLDAGEDGRLTVRYQLLAGGRYAGRFDVGQLSDRLAAVYARDPELAQLRGSEAPAMPEMPAVAATAAAPTPGSIEELREQLAMLEPEGQSLKLPIQALSRFAEIRRLLERAGGDYRAATQRFEFEEDLEPAAVIENLLRSGGS</sequence>
<evidence type="ECO:0000313" key="2">
    <source>
        <dbReference type="Proteomes" id="UP001205560"/>
    </source>
</evidence>
<dbReference type="EMBL" id="JANUGX010000010">
    <property type="protein sequence ID" value="MCS0589673.1"/>
    <property type="molecule type" value="Genomic_DNA"/>
</dbReference>
<keyword evidence="2" id="KW-1185">Reference proteome</keyword>
<evidence type="ECO:0000313" key="1">
    <source>
        <dbReference type="EMBL" id="MCS0589673.1"/>
    </source>
</evidence>
<organism evidence="1 2">
    <name type="scientific">Massilia norwichensis</name>
    <dbReference type="NCBI Taxonomy" id="1442366"/>
    <lineage>
        <taxon>Bacteria</taxon>
        <taxon>Pseudomonadati</taxon>
        <taxon>Pseudomonadota</taxon>
        <taxon>Betaproteobacteria</taxon>
        <taxon>Burkholderiales</taxon>
        <taxon>Oxalobacteraceae</taxon>
        <taxon>Telluria group</taxon>
        <taxon>Massilia</taxon>
    </lineage>
</organism>
<reference evidence="1 2" key="1">
    <citation type="submission" date="2022-08" db="EMBL/GenBank/DDBJ databases">
        <title>Reclassification of Massilia species as members of the genera Telluria, Duganella, Pseudoduganella, Mokoshia gen. nov. and Zemynaea gen. nov. using orthogonal and non-orthogonal genome-based approaches.</title>
        <authorList>
            <person name="Bowman J.P."/>
        </authorList>
    </citation>
    <scope>NUCLEOTIDE SEQUENCE [LARGE SCALE GENOMIC DNA]</scope>
    <source>
        <strain evidence="1 2">LMG 28164</strain>
    </source>
</reference>